<feature type="compositionally biased region" description="Low complexity" evidence="1">
    <location>
        <begin position="305"/>
        <end position="327"/>
    </location>
</feature>
<evidence type="ECO:0000256" key="1">
    <source>
        <dbReference type="SAM" id="MobiDB-lite"/>
    </source>
</evidence>
<dbReference type="GO" id="GO:0008270">
    <property type="term" value="F:zinc ion binding"/>
    <property type="evidence" value="ECO:0007669"/>
    <property type="project" value="InterPro"/>
</dbReference>
<proteinExistence type="predicted"/>
<dbReference type="PANTHER" id="PTHR47784">
    <property type="entry name" value="STEROL UPTAKE CONTROL PROTEIN 2"/>
    <property type="match status" value="1"/>
</dbReference>
<gene>
    <name evidence="3" type="ORF">DAPK24_019540</name>
</gene>
<dbReference type="SUPFAM" id="SSF57701">
    <property type="entry name" value="Zn2/Cys6 DNA-binding domain"/>
    <property type="match status" value="1"/>
</dbReference>
<evidence type="ECO:0000259" key="2">
    <source>
        <dbReference type="PROSITE" id="PS50048"/>
    </source>
</evidence>
<dbReference type="InterPro" id="IPR001138">
    <property type="entry name" value="Zn2Cys6_DnaBD"/>
</dbReference>
<feature type="compositionally biased region" description="Basic residues" evidence="1">
    <location>
        <begin position="18"/>
        <end position="31"/>
    </location>
</feature>
<dbReference type="GO" id="GO:0001228">
    <property type="term" value="F:DNA-binding transcription activator activity, RNA polymerase II-specific"/>
    <property type="evidence" value="ECO:0007669"/>
    <property type="project" value="TreeGrafter"/>
</dbReference>
<dbReference type="InterPro" id="IPR053157">
    <property type="entry name" value="Sterol_Uptake_Regulator"/>
</dbReference>
<feature type="compositionally biased region" description="Low complexity" evidence="1">
    <location>
        <begin position="277"/>
        <end position="288"/>
    </location>
</feature>
<dbReference type="Pfam" id="PF00172">
    <property type="entry name" value="Zn_clus"/>
    <property type="match status" value="1"/>
</dbReference>
<dbReference type="AlphaFoldDB" id="A0AAV5R410"/>
<protein>
    <recommendedName>
        <fullName evidence="2">Zn(2)-C6 fungal-type domain-containing protein</fullName>
    </recommendedName>
</protein>
<sequence length="905" mass="105624">MDTKASNNKRDTEDEKTKPKKASHKRRKHTNSRLGCANCKKRQIKCDETLPVCGNCSRRNEPCSYMFLSADDFQQIINLKNLKNLKNNDDDSKVKRKSDNSHRMAKLDNMVSAGLNKLAMYNLLVQNEGRENFHLENKDKVDKIKLNDRIGPTLANEYFDTLLKDKSNKIEDNKLNKSNSGMEIELENNLFKNQPFQSIVDEYMVHEPLLNQFLNSINEYLSNDEEEEEKDDDDDDDDDSGIYQIEKLRNKLKLKNDYSIKYPGFYSEKAKDKNDLNNDTSNETSTDNQKNSQYESMGLNLGINSTSDTGSDTSSDISHSSDSDPSTKPMAFGNNVPSPFKVDTPLFQPEMNNYEPLPGATLTNKSFKILPNIPKTLNYLIEQISSPVEKVSKENIQILRQKYGIVDFNELYHSSYKIYFQFLILFSKLIKKSIFLYVVDVLKNILFKQKSILKDSLTDENRIRICGVCEKISVMKLSELTKLINNDYIQTYSQCTKAKKEIMLTGFITLGLCTAYHYNSGYRQNISVEQSNQCIKFIGTFTSGMFSIMIDENKMQGNKQFQAIIRYSKAVLLREKMVIVKCINNKIVNEIYYQLYSLKLFKIDKYNEKLWASPYMNLMLFLEKHYQFLSVYKERSLLGFDKGYLIRMMNEWFQIYPYDLVNITKLKQKGKRVTRDIEIQMIIYLTYICMRYVLQATVPAIRTLLRSSFIASSDMPYDSLENLLDCYKILKNRDYKHYAIYIIRIITFLKIRSKKLESMLMKLYIPEFSSTEKLNNSERCERLLNNWKYNDIILEDMKDLFSLKEDYISKSNYPKLNTRSGEIDVVNDNKDGKVTNKIKLRTKAEIINDFETNNNGLLSLDFDPRNEESRDESVINSSTNEHDFNINAILMNCWNIENFIKLNKE</sequence>
<evidence type="ECO:0000313" key="4">
    <source>
        <dbReference type="Proteomes" id="UP001378960"/>
    </source>
</evidence>
<feature type="region of interest" description="Disordered" evidence="1">
    <location>
        <begin position="1"/>
        <end position="31"/>
    </location>
</feature>
<keyword evidence="4" id="KW-1185">Reference proteome</keyword>
<dbReference type="Gene3D" id="4.10.240.10">
    <property type="entry name" value="Zn(2)-C6 fungal-type DNA-binding domain"/>
    <property type="match status" value="1"/>
</dbReference>
<dbReference type="PROSITE" id="PS50048">
    <property type="entry name" value="ZN2_CY6_FUNGAL_2"/>
    <property type="match status" value="1"/>
</dbReference>
<dbReference type="SMART" id="SM00066">
    <property type="entry name" value="GAL4"/>
    <property type="match status" value="1"/>
</dbReference>
<dbReference type="PANTHER" id="PTHR47784:SF5">
    <property type="entry name" value="STEROL UPTAKE CONTROL PROTEIN 2"/>
    <property type="match status" value="1"/>
</dbReference>
<reference evidence="3 4" key="1">
    <citation type="journal article" date="2023" name="Elife">
        <title>Identification of key yeast species and microbe-microbe interactions impacting larval growth of Drosophila in the wild.</title>
        <authorList>
            <person name="Mure A."/>
            <person name="Sugiura Y."/>
            <person name="Maeda R."/>
            <person name="Honda K."/>
            <person name="Sakurai N."/>
            <person name="Takahashi Y."/>
            <person name="Watada M."/>
            <person name="Katoh T."/>
            <person name="Gotoh A."/>
            <person name="Gotoh Y."/>
            <person name="Taniguchi I."/>
            <person name="Nakamura K."/>
            <person name="Hayashi T."/>
            <person name="Katayama T."/>
            <person name="Uemura T."/>
            <person name="Hattori Y."/>
        </authorList>
    </citation>
    <scope>NUCLEOTIDE SEQUENCE [LARGE SCALE GENOMIC DNA]</scope>
    <source>
        <strain evidence="3 4">PK-24</strain>
    </source>
</reference>
<comment type="caution">
    <text evidence="3">The sequence shown here is derived from an EMBL/GenBank/DDBJ whole genome shotgun (WGS) entry which is preliminary data.</text>
</comment>
<feature type="domain" description="Zn(2)-C6 fungal-type" evidence="2">
    <location>
        <begin position="35"/>
        <end position="65"/>
    </location>
</feature>
<dbReference type="CDD" id="cd00067">
    <property type="entry name" value="GAL4"/>
    <property type="match status" value="1"/>
</dbReference>
<dbReference type="Proteomes" id="UP001378960">
    <property type="component" value="Unassembled WGS sequence"/>
</dbReference>
<accession>A0AAV5R410</accession>
<dbReference type="InterPro" id="IPR036864">
    <property type="entry name" value="Zn2-C6_fun-type_DNA-bd_sf"/>
</dbReference>
<name>A0AAV5R410_PICKL</name>
<organism evidence="3 4">
    <name type="scientific">Pichia kluyveri</name>
    <name type="common">Yeast</name>
    <dbReference type="NCBI Taxonomy" id="36015"/>
    <lineage>
        <taxon>Eukaryota</taxon>
        <taxon>Fungi</taxon>
        <taxon>Dikarya</taxon>
        <taxon>Ascomycota</taxon>
        <taxon>Saccharomycotina</taxon>
        <taxon>Pichiomycetes</taxon>
        <taxon>Pichiales</taxon>
        <taxon>Pichiaceae</taxon>
        <taxon>Pichia</taxon>
    </lineage>
</organism>
<dbReference type="EMBL" id="BTGB01000002">
    <property type="protein sequence ID" value="GMM45379.1"/>
    <property type="molecule type" value="Genomic_DNA"/>
</dbReference>
<feature type="region of interest" description="Disordered" evidence="1">
    <location>
        <begin position="269"/>
        <end position="334"/>
    </location>
</feature>
<dbReference type="PROSITE" id="PS00463">
    <property type="entry name" value="ZN2_CY6_FUNGAL_1"/>
    <property type="match status" value="1"/>
</dbReference>
<feature type="compositionally biased region" description="Basic and acidic residues" evidence="1">
    <location>
        <begin position="1"/>
        <end position="17"/>
    </location>
</feature>
<evidence type="ECO:0000313" key="3">
    <source>
        <dbReference type="EMBL" id="GMM45379.1"/>
    </source>
</evidence>